<sequence>MEEAKNNPRRDGHVNETNNCNRKRKLSASPNDDVQDSYFKIRLLLQQLRPHFIQAINTLTLSFAQAGFPWRTIVVLRFFGYLTSEIAEQLMKFRKDLCRNCKLLSAEHLTGIVKIRDQITDIDLKLILDLYKQMIVDTEPQTEDCVKKSTDIKDPMCSLSSERKINDGILRGSYIVGGSVLGSNFITYGGGETVYYGMTKEMYRSRQMKSLR</sequence>
<dbReference type="PANTHER" id="PTHR35459">
    <property type="entry name" value="T1N6.14 PROTEIN"/>
    <property type="match status" value="1"/>
</dbReference>
<evidence type="ECO:0000256" key="1">
    <source>
        <dbReference type="SAM" id="MobiDB-lite"/>
    </source>
</evidence>
<reference evidence="2 3" key="1">
    <citation type="journal article" date="2024" name="G3 (Bethesda)">
        <title>Genome assembly of Hibiscus sabdariffa L. provides insights into metabolisms of medicinal natural products.</title>
        <authorList>
            <person name="Kim T."/>
        </authorList>
    </citation>
    <scope>NUCLEOTIDE SEQUENCE [LARGE SCALE GENOMIC DNA]</scope>
    <source>
        <strain evidence="2">TK-2024</strain>
        <tissue evidence="2">Old leaves</tissue>
    </source>
</reference>
<accession>A0ABR2U6T1</accession>
<comment type="caution">
    <text evidence="2">The sequence shown here is derived from an EMBL/GenBank/DDBJ whole genome shotgun (WGS) entry which is preliminary data.</text>
</comment>
<evidence type="ECO:0000313" key="2">
    <source>
        <dbReference type="EMBL" id="KAK9045216.1"/>
    </source>
</evidence>
<protein>
    <submittedName>
        <fullName evidence="2">Uncharacterized protein</fullName>
    </submittedName>
</protein>
<gene>
    <name evidence="2" type="ORF">V6N11_059103</name>
</gene>
<keyword evidence="3" id="KW-1185">Reference proteome</keyword>
<organism evidence="2 3">
    <name type="scientific">Hibiscus sabdariffa</name>
    <name type="common">roselle</name>
    <dbReference type="NCBI Taxonomy" id="183260"/>
    <lineage>
        <taxon>Eukaryota</taxon>
        <taxon>Viridiplantae</taxon>
        <taxon>Streptophyta</taxon>
        <taxon>Embryophyta</taxon>
        <taxon>Tracheophyta</taxon>
        <taxon>Spermatophyta</taxon>
        <taxon>Magnoliopsida</taxon>
        <taxon>eudicotyledons</taxon>
        <taxon>Gunneridae</taxon>
        <taxon>Pentapetalae</taxon>
        <taxon>rosids</taxon>
        <taxon>malvids</taxon>
        <taxon>Malvales</taxon>
        <taxon>Malvaceae</taxon>
        <taxon>Malvoideae</taxon>
        <taxon>Hibiscus</taxon>
    </lineage>
</organism>
<proteinExistence type="predicted"/>
<feature type="region of interest" description="Disordered" evidence="1">
    <location>
        <begin position="1"/>
        <end position="31"/>
    </location>
</feature>
<dbReference type="PANTHER" id="PTHR35459:SF2">
    <property type="entry name" value="T1N6.14 PROTEIN"/>
    <property type="match status" value="1"/>
</dbReference>
<name>A0ABR2U6T1_9ROSI</name>
<dbReference type="Proteomes" id="UP001396334">
    <property type="component" value="Unassembled WGS sequence"/>
</dbReference>
<evidence type="ECO:0000313" key="3">
    <source>
        <dbReference type="Proteomes" id="UP001396334"/>
    </source>
</evidence>
<feature type="compositionally biased region" description="Basic and acidic residues" evidence="1">
    <location>
        <begin position="1"/>
        <end position="14"/>
    </location>
</feature>
<dbReference type="EMBL" id="JBBPBN010000002">
    <property type="protein sequence ID" value="KAK9045216.1"/>
    <property type="molecule type" value="Genomic_DNA"/>
</dbReference>